<feature type="DNA-binding region" description="H-T-H motif" evidence="2">
    <location>
        <begin position="26"/>
        <end position="45"/>
    </location>
</feature>
<feature type="domain" description="HTH tetR-type" evidence="3">
    <location>
        <begin position="3"/>
        <end position="63"/>
    </location>
</feature>
<dbReference type="PANTHER" id="PTHR43479:SF7">
    <property type="entry name" value="TETR-FAMILY TRANSCRIPTIONAL REGULATOR"/>
    <property type="match status" value="1"/>
</dbReference>
<gene>
    <name evidence="4" type="ORF">QQM35_01440</name>
</gene>
<accession>A0ABZ3EDX0</accession>
<dbReference type="EMBL" id="CP128355">
    <property type="protein sequence ID" value="XAF70808.1"/>
    <property type="molecule type" value="Genomic_DNA"/>
</dbReference>
<dbReference type="InterPro" id="IPR001647">
    <property type="entry name" value="HTH_TetR"/>
</dbReference>
<dbReference type="InterPro" id="IPR009057">
    <property type="entry name" value="Homeodomain-like_sf"/>
</dbReference>
<reference evidence="4 5" key="1">
    <citation type="journal article" date="2024" name="Pathogens">
        <title>Staphylococcus hsinchuensis sp. nov., Isolated from Soymilk.</title>
        <authorList>
            <person name="Wang Y.T."/>
            <person name="Lin Y.C."/>
            <person name="Hsieh Y.H."/>
            <person name="Lin Y.T."/>
            <person name="Hamada M."/>
            <person name="Chen C.C."/>
            <person name="Liou J.S."/>
            <person name="Lee A.Y."/>
            <person name="Zhang W.L."/>
            <person name="Chen Y.T."/>
            <person name="Huang C.H."/>
        </authorList>
    </citation>
    <scope>NUCLEOTIDE SEQUENCE [LARGE SCALE GENOMIC DNA]</scope>
    <source>
        <strain evidence="4 5">H164</strain>
    </source>
</reference>
<dbReference type="InterPro" id="IPR050624">
    <property type="entry name" value="HTH-type_Tx_Regulator"/>
</dbReference>
<dbReference type="Pfam" id="PF00440">
    <property type="entry name" value="TetR_N"/>
    <property type="match status" value="1"/>
</dbReference>
<evidence type="ECO:0000313" key="4">
    <source>
        <dbReference type="EMBL" id="XAF70808.1"/>
    </source>
</evidence>
<dbReference type="InterPro" id="IPR039532">
    <property type="entry name" value="TetR_C_Firmicutes"/>
</dbReference>
<dbReference type="RefSeq" id="WP_251517668.1">
    <property type="nucleotide sequence ID" value="NZ_CP128355.1"/>
</dbReference>
<dbReference type="SUPFAM" id="SSF46689">
    <property type="entry name" value="Homeodomain-like"/>
    <property type="match status" value="1"/>
</dbReference>
<keyword evidence="5" id="KW-1185">Reference proteome</keyword>
<sequence>MKSTAKRKIIQNMILLLKEYPFEEITIKMLCAYSGVNRTTFYKYFEDKYDLISKIQAHHLQKYLKLLDALNNSLKNKTNRNIKVYKFFKILLTYVRRHYTFFHAIIVVHPNRSLIKDYIKNTKQVYQQMLKNYSSIEHQKQMVTYIVGGEIGVIYFWIYKGCQETPEELAKILLENVLRVRRQ</sequence>
<keyword evidence="1 2" id="KW-0238">DNA-binding</keyword>
<dbReference type="Proteomes" id="UP001436297">
    <property type="component" value="Chromosome"/>
</dbReference>
<evidence type="ECO:0000256" key="2">
    <source>
        <dbReference type="PROSITE-ProRule" id="PRU00335"/>
    </source>
</evidence>
<evidence type="ECO:0000259" key="3">
    <source>
        <dbReference type="PROSITE" id="PS50977"/>
    </source>
</evidence>
<organism evidence="4 5">
    <name type="scientific">Staphylococcus hsinchuensis</name>
    <dbReference type="NCBI Taxonomy" id="3051183"/>
    <lineage>
        <taxon>Bacteria</taxon>
        <taxon>Bacillati</taxon>
        <taxon>Bacillota</taxon>
        <taxon>Bacilli</taxon>
        <taxon>Bacillales</taxon>
        <taxon>Staphylococcaceae</taxon>
        <taxon>Staphylococcus</taxon>
    </lineage>
</organism>
<dbReference type="Pfam" id="PF14278">
    <property type="entry name" value="TetR_C_8"/>
    <property type="match status" value="1"/>
</dbReference>
<evidence type="ECO:0000256" key="1">
    <source>
        <dbReference type="ARBA" id="ARBA00023125"/>
    </source>
</evidence>
<proteinExistence type="predicted"/>
<dbReference type="PANTHER" id="PTHR43479">
    <property type="entry name" value="ACREF/ENVCD OPERON REPRESSOR-RELATED"/>
    <property type="match status" value="1"/>
</dbReference>
<protein>
    <submittedName>
        <fullName evidence="4">TetR/AcrR family transcriptional regulator</fullName>
    </submittedName>
</protein>
<dbReference type="PROSITE" id="PS50977">
    <property type="entry name" value="HTH_TETR_2"/>
    <property type="match status" value="1"/>
</dbReference>
<name>A0ABZ3EDX0_9STAP</name>
<evidence type="ECO:0000313" key="5">
    <source>
        <dbReference type="Proteomes" id="UP001436297"/>
    </source>
</evidence>
<dbReference type="Gene3D" id="1.10.357.10">
    <property type="entry name" value="Tetracycline Repressor, domain 2"/>
    <property type="match status" value="1"/>
</dbReference>